<dbReference type="PANTHER" id="PTHR38471">
    <property type="entry name" value="FOUR HELIX BUNDLE PROTEIN"/>
    <property type="match status" value="1"/>
</dbReference>
<dbReference type="InterPro" id="IPR036583">
    <property type="entry name" value="23S_rRNA_IVS_sf"/>
</dbReference>
<dbReference type="Gene3D" id="1.20.1440.60">
    <property type="entry name" value="23S rRNA-intervening sequence"/>
    <property type="match status" value="1"/>
</dbReference>
<accession>A0A699QMG9</accession>
<evidence type="ECO:0000313" key="1">
    <source>
        <dbReference type="EMBL" id="GFC65830.1"/>
    </source>
</evidence>
<dbReference type="Pfam" id="PF05635">
    <property type="entry name" value="23S_rRNA_IVP"/>
    <property type="match status" value="1"/>
</dbReference>
<name>A0A699QMG9_TANCI</name>
<organism evidence="1">
    <name type="scientific">Tanacetum cinerariifolium</name>
    <name type="common">Dalmatian daisy</name>
    <name type="synonym">Chrysanthemum cinerariifolium</name>
    <dbReference type="NCBI Taxonomy" id="118510"/>
    <lineage>
        <taxon>Eukaryota</taxon>
        <taxon>Viridiplantae</taxon>
        <taxon>Streptophyta</taxon>
        <taxon>Embryophyta</taxon>
        <taxon>Tracheophyta</taxon>
        <taxon>Spermatophyta</taxon>
        <taxon>Magnoliopsida</taxon>
        <taxon>eudicotyledons</taxon>
        <taxon>Gunneridae</taxon>
        <taxon>Pentapetalae</taxon>
        <taxon>asterids</taxon>
        <taxon>campanulids</taxon>
        <taxon>Asterales</taxon>
        <taxon>Asteraceae</taxon>
        <taxon>Asteroideae</taxon>
        <taxon>Anthemideae</taxon>
        <taxon>Anthemidinae</taxon>
        <taxon>Tanacetum</taxon>
    </lineage>
</organism>
<dbReference type="EMBL" id="BKCJ011008354">
    <property type="protein sequence ID" value="GFC65830.1"/>
    <property type="molecule type" value="Genomic_DNA"/>
</dbReference>
<comment type="caution">
    <text evidence="1">The sequence shown here is derived from an EMBL/GenBank/DDBJ whole genome shotgun (WGS) entry which is preliminary data.</text>
</comment>
<sequence>MDVAQAVHQLTGKFPDTERYGLISQMRRAAVSVPSTIAEGAGRGSTPDFRRFLHIALGSAYEFETQLLLAGRFGYCQPSLADPLLIQLTRLFGRAFSGVVRGGGAGVCGPGAGRGAGRRDALGRVGALFGAHAGGHLPVALRGTDFA</sequence>
<dbReference type="AlphaFoldDB" id="A0A699QMG9"/>
<dbReference type="InterPro" id="IPR012657">
    <property type="entry name" value="23S_rRNA-intervening_sequence"/>
</dbReference>
<gene>
    <name evidence="1" type="ORF">Tci_837800</name>
</gene>
<dbReference type="SUPFAM" id="SSF158446">
    <property type="entry name" value="IVS-encoded protein-like"/>
    <property type="match status" value="1"/>
</dbReference>
<reference evidence="1" key="1">
    <citation type="journal article" date="2019" name="Sci. Rep.">
        <title>Draft genome of Tanacetum cinerariifolium, the natural source of mosquito coil.</title>
        <authorList>
            <person name="Yamashiro T."/>
            <person name="Shiraishi A."/>
            <person name="Satake H."/>
            <person name="Nakayama K."/>
        </authorList>
    </citation>
    <scope>NUCLEOTIDE SEQUENCE</scope>
</reference>
<proteinExistence type="predicted"/>
<dbReference type="PANTHER" id="PTHR38471:SF2">
    <property type="entry name" value="FOUR HELIX BUNDLE PROTEIN"/>
    <property type="match status" value="1"/>
</dbReference>
<dbReference type="NCBIfam" id="TIGR02436">
    <property type="entry name" value="four helix bundle protein"/>
    <property type="match status" value="1"/>
</dbReference>
<protein>
    <recommendedName>
        <fullName evidence="2">Four helix bundle protein</fullName>
    </recommendedName>
</protein>
<evidence type="ECO:0008006" key="2">
    <source>
        <dbReference type="Google" id="ProtNLM"/>
    </source>
</evidence>
<dbReference type="CDD" id="cd16377">
    <property type="entry name" value="23S_rRNA_IVP_like"/>
    <property type="match status" value="1"/>
</dbReference>